<dbReference type="PRINTS" id="PR00080">
    <property type="entry name" value="SDRFAMILY"/>
</dbReference>
<dbReference type="SUPFAM" id="SSF51735">
    <property type="entry name" value="NAD(P)-binding Rossmann-fold domains"/>
    <property type="match status" value="1"/>
</dbReference>
<evidence type="ECO:0000256" key="1">
    <source>
        <dbReference type="ARBA" id="ARBA00006484"/>
    </source>
</evidence>
<evidence type="ECO:0000313" key="4">
    <source>
        <dbReference type="EMBL" id="MFC7615299.1"/>
    </source>
</evidence>
<reference evidence="5" key="1">
    <citation type="journal article" date="2019" name="Int. J. Syst. Evol. Microbiol.">
        <title>The Global Catalogue of Microorganisms (GCM) 10K type strain sequencing project: providing services to taxonomists for standard genome sequencing and annotation.</title>
        <authorList>
            <consortium name="The Broad Institute Genomics Platform"/>
            <consortium name="The Broad Institute Genome Sequencing Center for Infectious Disease"/>
            <person name="Wu L."/>
            <person name="Ma J."/>
        </authorList>
    </citation>
    <scope>NUCLEOTIDE SEQUENCE [LARGE SCALE GENOMIC DNA]</scope>
    <source>
        <strain evidence="5">JCM 17695</strain>
    </source>
</reference>
<gene>
    <name evidence="4" type="ORF">ACFQV2_19120</name>
</gene>
<protein>
    <submittedName>
        <fullName evidence="4">SDR family oxidoreductase</fullName>
    </submittedName>
</protein>
<dbReference type="EMBL" id="JBHTEY010000004">
    <property type="protein sequence ID" value="MFC7615299.1"/>
    <property type="molecule type" value="Genomic_DNA"/>
</dbReference>
<organism evidence="4 5">
    <name type="scientific">Actinokineospora soli</name>
    <dbReference type="NCBI Taxonomy" id="1048753"/>
    <lineage>
        <taxon>Bacteria</taxon>
        <taxon>Bacillati</taxon>
        <taxon>Actinomycetota</taxon>
        <taxon>Actinomycetes</taxon>
        <taxon>Pseudonocardiales</taxon>
        <taxon>Pseudonocardiaceae</taxon>
        <taxon>Actinokineospora</taxon>
    </lineage>
</organism>
<comment type="similarity">
    <text evidence="1 3">Belongs to the short-chain dehydrogenases/reductases (SDR) family.</text>
</comment>
<dbReference type="InterPro" id="IPR020904">
    <property type="entry name" value="Sc_DH/Rdtase_CS"/>
</dbReference>
<dbReference type="Proteomes" id="UP001596512">
    <property type="component" value="Unassembled WGS sequence"/>
</dbReference>
<dbReference type="PANTHER" id="PTHR24322:SF736">
    <property type="entry name" value="RETINOL DEHYDROGENASE 10"/>
    <property type="match status" value="1"/>
</dbReference>
<dbReference type="Pfam" id="PF00106">
    <property type="entry name" value="adh_short"/>
    <property type="match status" value="1"/>
</dbReference>
<dbReference type="InterPro" id="IPR002347">
    <property type="entry name" value="SDR_fam"/>
</dbReference>
<dbReference type="PRINTS" id="PR00081">
    <property type="entry name" value="GDHRDH"/>
</dbReference>
<dbReference type="NCBIfam" id="NF005878">
    <property type="entry name" value="PRK07825.1"/>
    <property type="match status" value="1"/>
</dbReference>
<name>A0ABW2TQ40_9PSEU</name>
<proteinExistence type="inferred from homology"/>
<keyword evidence="2" id="KW-0560">Oxidoreductase</keyword>
<dbReference type="InterPro" id="IPR036291">
    <property type="entry name" value="NAD(P)-bd_dom_sf"/>
</dbReference>
<accession>A0ABW2TQ40</accession>
<evidence type="ECO:0000256" key="3">
    <source>
        <dbReference type="RuleBase" id="RU000363"/>
    </source>
</evidence>
<comment type="caution">
    <text evidence="4">The sequence shown here is derived from an EMBL/GenBank/DDBJ whole genome shotgun (WGS) entry which is preliminary data.</text>
</comment>
<sequence>MCVGDLDVDTARETARDVGGSGHHLDVTSRDSYAGFVDAVTDAHGRVDVLVNNAGVMPLGPFCEESDALSRVTMDVNVWGLIHGMRLVLPGMIARGRGHVVTIASMAGKIAIPGMAVYNASKFAAVGLTAAVRREYADSGVSVSAVLPAAVRTELASGAPLGRGLAAVDPEDVAAAVVGSVRTRRAEIPVPGYLRGWDLIAAITPEPVMRLLRDAVQDRRALTGLDRAARAAYEERVAGQARAHDEEHA</sequence>
<dbReference type="PANTHER" id="PTHR24322">
    <property type="entry name" value="PKSB"/>
    <property type="match status" value="1"/>
</dbReference>
<evidence type="ECO:0000256" key="2">
    <source>
        <dbReference type="ARBA" id="ARBA00023002"/>
    </source>
</evidence>
<dbReference type="PROSITE" id="PS00061">
    <property type="entry name" value="ADH_SHORT"/>
    <property type="match status" value="1"/>
</dbReference>
<keyword evidence="5" id="KW-1185">Reference proteome</keyword>
<evidence type="ECO:0000313" key="5">
    <source>
        <dbReference type="Proteomes" id="UP001596512"/>
    </source>
</evidence>
<dbReference type="Gene3D" id="3.40.50.720">
    <property type="entry name" value="NAD(P)-binding Rossmann-like Domain"/>
    <property type="match status" value="1"/>
</dbReference>